<dbReference type="PANTHER" id="PTHR10515:SF0">
    <property type="entry name" value="THYMIDINE PHOSPHORYLASE"/>
    <property type="match status" value="1"/>
</dbReference>
<reference evidence="4 5" key="1">
    <citation type="journal article" date="2016" name="Nat. Commun.">
        <title>Thousands of microbial genomes shed light on interconnected biogeochemical processes in an aquifer system.</title>
        <authorList>
            <person name="Anantharaman K."/>
            <person name="Brown C.T."/>
            <person name="Hug L.A."/>
            <person name="Sharon I."/>
            <person name="Castelle C.J."/>
            <person name="Probst A.J."/>
            <person name="Thomas B.C."/>
            <person name="Singh A."/>
            <person name="Wilkins M.J."/>
            <person name="Karaoz U."/>
            <person name="Brodie E.L."/>
            <person name="Williams K.H."/>
            <person name="Hubbard S.S."/>
            <person name="Banfield J.F."/>
        </authorList>
    </citation>
    <scope>NUCLEOTIDE SEQUENCE [LARGE SCALE GENOMIC DNA]</scope>
</reference>
<comment type="caution">
    <text evidence="4">The sequence shown here is derived from an EMBL/GenBank/DDBJ whole genome shotgun (WGS) entry which is preliminary data.</text>
</comment>
<dbReference type="PROSITE" id="PS00647">
    <property type="entry name" value="THYMID_PHOSPHORYLASE"/>
    <property type="match status" value="1"/>
</dbReference>
<sequence>MAIFLKTKRVDISSGGEPMAVMNQAEAESYGIQPGDRVQVSLDKGKHQVVTMEVSQSRVSAGQLGLWREAYSLCKCKDNTIVEVKLLSRPPSIQAIRKKLLGEELKYEEVLSIITDVVEGNLSPVETTYYIASGFVKPNSDQELYYLSKAMAETGEQINLPIEVVDKHSIGGLPGNRTTMVVTPIIASLGLFMPKTSSRAITSPAGTADTMEVLAPVSFSMSEIRRIVKKTHACLVWGGGLNIAPADDHIIKLSRPLALEPYDKMLVSIMAKKVAMGVDYLVIDMPVGTTAKVKTRKVSNLLESKFVFLGRKFGMKVKVIKTLAREPIGRGVGPALEARDVLRVLQRKPLKPNDLEQKSVYLAGELLEFKGYCRRGDGERIARRQLESGAAWRKMQEIIEAQGGDYKIDAEAVTGGTYRYEIHTHQAGRISIIDNQAINEVCMNLGAPREKLAGLHLHVRWGQPVKKGDKLFTLYAPSKARLELGMTAHQRHPIFTIV</sequence>
<dbReference type="EMBL" id="MHTC01000011">
    <property type="protein sequence ID" value="OHA55612.1"/>
    <property type="molecule type" value="Genomic_DNA"/>
</dbReference>
<keyword evidence="1" id="KW-0328">Glycosyltransferase</keyword>
<dbReference type="NCBIfam" id="NF003338">
    <property type="entry name" value="PRK04350.1"/>
    <property type="match status" value="1"/>
</dbReference>
<dbReference type="InterPro" id="IPR017872">
    <property type="entry name" value="Pyrmidine_PPase_CS"/>
</dbReference>
<evidence type="ECO:0000256" key="2">
    <source>
        <dbReference type="ARBA" id="ARBA00022679"/>
    </source>
</evidence>
<dbReference type="GO" id="GO:0006206">
    <property type="term" value="P:pyrimidine nucleobase metabolic process"/>
    <property type="evidence" value="ECO:0007669"/>
    <property type="project" value="InterPro"/>
</dbReference>
<accession>A0A1G2Q6R6</accession>
<dbReference type="Pfam" id="PF00591">
    <property type="entry name" value="Glycos_transf_3"/>
    <property type="match status" value="1"/>
</dbReference>
<gene>
    <name evidence="4" type="ORF">A2388_02135</name>
</gene>
<dbReference type="GO" id="GO:0006213">
    <property type="term" value="P:pyrimidine nucleoside metabolic process"/>
    <property type="evidence" value="ECO:0007669"/>
    <property type="project" value="InterPro"/>
</dbReference>
<dbReference type="PANTHER" id="PTHR10515">
    <property type="entry name" value="THYMIDINE PHOSPHORYLASE"/>
    <property type="match status" value="1"/>
</dbReference>
<dbReference type="InterPro" id="IPR013102">
    <property type="entry name" value="PYNP_C"/>
</dbReference>
<dbReference type="Pfam" id="PF07831">
    <property type="entry name" value="PYNP_C"/>
    <property type="match status" value="1"/>
</dbReference>
<evidence type="ECO:0000259" key="3">
    <source>
        <dbReference type="SMART" id="SM00941"/>
    </source>
</evidence>
<organism evidence="4 5">
    <name type="scientific">Candidatus Veblenbacteria bacterium RIFOXYB1_FULL_43_13</name>
    <dbReference type="NCBI Taxonomy" id="1802426"/>
    <lineage>
        <taxon>Bacteria</taxon>
        <taxon>Candidatus Vebleniibacteriota</taxon>
    </lineage>
</organism>
<dbReference type="Gene3D" id="3.90.1170.30">
    <property type="entry name" value="Pyrimidine nucleoside phosphorylase-like, C-terminal domain"/>
    <property type="match status" value="1"/>
</dbReference>
<dbReference type="Pfam" id="PF02885">
    <property type="entry name" value="Glycos_trans_3N"/>
    <property type="match status" value="1"/>
</dbReference>
<dbReference type="Gene3D" id="3.40.1030.10">
    <property type="entry name" value="Nucleoside phosphorylase/phosphoribosyltransferase catalytic domain"/>
    <property type="match status" value="1"/>
</dbReference>
<dbReference type="GO" id="GO:0005829">
    <property type="term" value="C:cytosol"/>
    <property type="evidence" value="ECO:0007669"/>
    <property type="project" value="TreeGrafter"/>
</dbReference>
<evidence type="ECO:0000313" key="4">
    <source>
        <dbReference type="EMBL" id="OHA55612.1"/>
    </source>
</evidence>
<dbReference type="InterPro" id="IPR000053">
    <property type="entry name" value="Thymidine/pyrmidine_PPase"/>
</dbReference>
<dbReference type="InterPro" id="IPR017459">
    <property type="entry name" value="Glycosyl_Trfase_fam3_N_dom"/>
</dbReference>
<dbReference type="SUPFAM" id="SSF54680">
    <property type="entry name" value="Pyrimidine nucleoside phosphorylase C-terminal domain"/>
    <property type="match status" value="1"/>
</dbReference>
<dbReference type="InterPro" id="IPR036320">
    <property type="entry name" value="Glycosyl_Trfase_fam3_N_dom_sf"/>
</dbReference>
<dbReference type="GO" id="GO:0004645">
    <property type="term" value="F:1,4-alpha-oligoglucan phosphorylase activity"/>
    <property type="evidence" value="ECO:0007669"/>
    <property type="project" value="InterPro"/>
</dbReference>
<dbReference type="SUPFAM" id="SSF47648">
    <property type="entry name" value="Nucleoside phosphorylase/phosphoribosyltransferase N-terminal domain"/>
    <property type="match status" value="1"/>
</dbReference>
<dbReference type="NCBIfam" id="TIGR02645">
    <property type="entry name" value="ARCH_P_rylase"/>
    <property type="match status" value="1"/>
</dbReference>
<dbReference type="InterPro" id="IPR000312">
    <property type="entry name" value="Glycosyl_Trfase_fam3"/>
</dbReference>
<dbReference type="Proteomes" id="UP000177575">
    <property type="component" value="Unassembled WGS sequence"/>
</dbReference>
<feature type="domain" description="Pyrimidine nucleoside phosphorylase C-terminal" evidence="3">
    <location>
        <begin position="429"/>
        <end position="496"/>
    </location>
</feature>
<name>A0A1G2Q6R6_9BACT</name>
<evidence type="ECO:0000256" key="1">
    <source>
        <dbReference type="ARBA" id="ARBA00022676"/>
    </source>
</evidence>
<keyword evidence="2" id="KW-0808">Transferase</keyword>
<dbReference type="GO" id="GO:0016763">
    <property type="term" value="F:pentosyltransferase activity"/>
    <property type="evidence" value="ECO:0007669"/>
    <property type="project" value="InterPro"/>
</dbReference>
<dbReference type="SUPFAM" id="SSF52418">
    <property type="entry name" value="Nucleoside phosphorylase/phosphoribosyltransferase catalytic domain"/>
    <property type="match status" value="1"/>
</dbReference>
<dbReference type="Gene3D" id="2.40.40.20">
    <property type="match status" value="1"/>
</dbReference>
<dbReference type="SMART" id="SM00941">
    <property type="entry name" value="PYNP_C"/>
    <property type="match status" value="1"/>
</dbReference>
<dbReference type="AlphaFoldDB" id="A0A1G2Q6R6"/>
<proteinExistence type="predicted"/>
<dbReference type="InterPro" id="IPR036566">
    <property type="entry name" value="PYNP-like_C_sf"/>
</dbReference>
<dbReference type="Gene3D" id="1.20.970.50">
    <property type="match status" value="1"/>
</dbReference>
<protein>
    <recommendedName>
        <fullName evidence="3">Pyrimidine nucleoside phosphorylase C-terminal domain-containing protein</fullName>
    </recommendedName>
</protein>
<evidence type="ECO:0000313" key="5">
    <source>
        <dbReference type="Proteomes" id="UP000177575"/>
    </source>
</evidence>
<dbReference type="InterPro" id="IPR035902">
    <property type="entry name" value="Nuc_phospho_transferase"/>
</dbReference>
<dbReference type="InterPro" id="IPR013466">
    <property type="entry name" value="Thymidine/AMP_Pase"/>
</dbReference>